<dbReference type="InterPro" id="IPR043135">
    <property type="entry name" value="Fur_C"/>
</dbReference>
<evidence type="ECO:0000256" key="3">
    <source>
        <dbReference type="ARBA" id="ARBA00022490"/>
    </source>
</evidence>
<protein>
    <submittedName>
        <fullName evidence="9">Fur family zinc uptake transcriptional regulator</fullName>
    </submittedName>
</protein>
<comment type="caution">
    <text evidence="9">The sequence shown here is derived from an EMBL/GenBank/DDBJ whole genome shotgun (WGS) entry which is preliminary data.</text>
</comment>
<comment type="similarity">
    <text evidence="2">Belongs to the Fur family.</text>
</comment>
<evidence type="ECO:0000256" key="1">
    <source>
        <dbReference type="ARBA" id="ARBA00004496"/>
    </source>
</evidence>
<dbReference type="Proteomes" id="UP001549099">
    <property type="component" value="Unassembled WGS sequence"/>
</dbReference>
<sequence length="137" mass="15748">MTFEKAIRLLRENGLKRTPSRESILRLFASDGRYLAASDVRDALAFEHPGMSLDTIYRNLSSFAGLEILEETELGGERKFRMHCDRDGHHHHFICMECGRIQELDLCPMDRVAELLPGFTIEDHKFEVYGRCPDCSS</sequence>
<keyword evidence="6" id="KW-0805">Transcription regulation</keyword>
<dbReference type="CDD" id="cd07153">
    <property type="entry name" value="Fur_like"/>
    <property type="match status" value="1"/>
</dbReference>
<name>A0ABV2G8Z5_9BACL</name>
<comment type="subcellular location">
    <subcellularLocation>
        <location evidence="1">Cytoplasm</location>
    </subcellularLocation>
</comment>
<dbReference type="SUPFAM" id="SSF46785">
    <property type="entry name" value="Winged helix' DNA-binding domain"/>
    <property type="match status" value="1"/>
</dbReference>
<dbReference type="EMBL" id="JBEPLW010000002">
    <property type="protein sequence ID" value="MET3574756.1"/>
    <property type="molecule type" value="Genomic_DNA"/>
</dbReference>
<evidence type="ECO:0000256" key="4">
    <source>
        <dbReference type="ARBA" id="ARBA00022491"/>
    </source>
</evidence>
<evidence type="ECO:0000256" key="6">
    <source>
        <dbReference type="ARBA" id="ARBA00023015"/>
    </source>
</evidence>
<dbReference type="PANTHER" id="PTHR33202:SF1">
    <property type="entry name" value="FERRIC UPTAKE REGULATION PROTEIN"/>
    <property type="match status" value="1"/>
</dbReference>
<proteinExistence type="inferred from homology"/>
<evidence type="ECO:0000256" key="5">
    <source>
        <dbReference type="ARBA" id="ARBA00022833"/>
    </source>
</evidence>
<gene>
    <name evidence="9" type="ORF">ABID49_000638</name>
</gene>
<reference evidence="9 10" key="1">
    <citation type="submission" date="2024-06" db="EMBL/GenBank/DDBJ databases">
        <title>Genomic Encyclopedia of Type Strains, Phase IV (KMG-IV): sequencing the most valuable type-strain genomes for metagenomic binning, comparative biology and taxonomic classification.</title>
        <authorList>
            <person name="Goeker M."/>
        </authorList>
    </citation>
    <scope>NUCLEOTIDE SEQUENCE [LARGE SCALE GENOMIC DNA]</scope>
    <source>
        <strain evidence="9 10">DSM 26128</strain>
    </source>
</reference>
<dbReference type="Pfam" id="PF01475">
    <property type="entry name" value="FUR"/>
    <property type="match status" value="1"/>
</dbReference>
<keyword evidence="10" id="KW-1185">Reference proteome</keyword>
<keyword evidence="7" id="KW-0238">DNA-binding</keyword>
<keyword evidence="8" id="KW-0804">Transcription</keyword>
<dbReference type="Gene3D" id="3.30.1490.190">
    <property type="match status" value="1"/>
</dbReference>
<dbReference type="PANTHER" id="PTHR33202">
    <property type="entry name" value="ZINC UPTAKE REGULATION PROTEIN"/>
    <property type="match status" value="1"/>
</dbReference>
<keyword evidence="4" id="KW-0678">Repressor</keyword>
<keyword evidence="3" id="KW-0963">Cytoplasm</keyword>
<accession>A0ABV2G8Z5</accession>
<organism evidence="9 10">
    <name type="scientific">Bhargavaea ullalensis</name>
    <dbReference type="NCBI Taxonomy" id="1265685"/>
    <lineage>
        <taxon>Bacteria</taxon>
        <taxon>Bacillati</taxon>
        <taxon>Bacillota</taxon>
        <taxon>Bacilli</taxon>
        <taxon>Bacillales</taxon>
        <taxon>Caryophanaceae</taxon>
        <taxon>Bhargavaea</taxon>
    </lineage>
</organism>
<evidence type="ECO:0000256" key="8">
    <source>
        <dbReference type="ARBA" id="ARBA00023163"/>
    </source>
</evidence>
<evidence type="ECO:0000256" key="7">
    <source>
        <dbReference type="ARBA" id="ARBA00023125"/>
    </source>
</evidence>
<dbReference type="Gene3D" id="1.10.10.10">
    <property type="entry name" value="Winged helix-like DNA-binding domain superfamily/Winged helix DNA-binding domain"/>
    <property type="match status" value="1"/>
</dbReference>
<dbReference type="InterPro" id="IPR036390">
    <property type="entry name" value="WH_DNA-bd_sf"/>
</dbReference>
<dbReference type="InterPro" id="IPR036388">
    <property type="entry name" value="WH-like_DNA-bd_sf"/>
</dbReference>
<evidence type="ECO:0000313" key="9">
    <source>
        <dbReference type="EMBL" id="MET3574756.1"/>
    </source>
</evidence>
<keyword evidence="5" id="KW-0862">Zinc</keyword>
<dbReference type="InterPro" id="IPR002481">
    <property type="entry name" value="FUR"/>
</dbReference>
<evidence type="ECO:0000313" key="10">
    <source>
        <dbReference type="Proteomes" id="UP001549099"/>
    </source>
</evidence>
<evidence type="ECO:0000256" key="2">
    <source>
        <dbReference type="ARBA" id="ARBA00007957"/>
    </source>
</evidence>
<dbReference type="RefSeq" id="WP_354195243.1">
    <property type="nucleotide sequence ID" value="NZ_JBEPLW010000002.1"/>
</dbReference>